<evidence type="ECO:0000313" key="2">
    <source>
        <dbReference type="Proteomes" id="UP000035661"/>
    </source>
</evidence>
<gene>
    <name evidence="1" type="ORF">SERIO_v1c00650</name>
</gene>
<dbReference type="Proteomes" id="UP000035661">
    <property type="component" value="Chromosome"/>
</dbReference>
<dbReference type="AlphaFoldDB" id="A0A0H3XLK9"/>
<dbReference type="KEGG" id="seri:SERIO_v1c00650"/>
<evidence type="ECO:0000313" key="1">
    <source>
        <dbReference type="EMBL" id="AKM53667.1"/>
    </source>
</evidence>
<keyword evidence="2" id="KW-1185">Reference proteome</keyword>
<protein>
    <submittedName>
        <fullName evidence="1">Uncharacterized protein</fullName>
    </submittedName>
</protein>
<reference evidence="2" key="2">
    <citation type="submission" date="2015-06" db="EMBL/GenBank/DDBJ databases">
        <title>Complete genome sequence of Spiroplasma eriocheiris TDA-040725-5 (DSM 21848).</title>
        <authorList>
            <person name="Lo W.-S."/>
            <person name="Kuo C.-H."/>
        </authorList>
    </citation>
    <scope>NUCLEOTIDE SEQUENCE [LARGE SCALE GENOMIC DNA]</scope>
    <source>
        <strain evidence="2">TDA-040725-5</strain>
    </source>
</reference>
<organism evidence="1 2">
    <name type="scientific">Spiroplasma eriocheiris</name>
    <dbReference type="NCBI Taxonomy" id="315358"/>
    <lineage>
        <taxon>Bacteria</taxon>
        <taxon>Bacillati</taxon>
        <taxon>Mycoplasmatota</taxon>
        <taxon>Mollicutes</taxon>
        <taxon>Entomoplasmatales</taxon>
        <taxon>Spiroplasmataceae</taxon>
        <taxon>Spiroplasma</taxon>
    </lineage>
</organism>
<accession>A0A0H3XLK9</accession>
<dbReference type="PATRIC" id="fig|743698.3.peg.66"/>
<name>A0A0H3XLK9_9MOLU</name>
<reference evidence="1 2" key="1">
    <citation type="journal article" date="2015" name="Genome Biol. Evol.">
        <title>Found and Lost: The Fates of Horizontally Acquired Genes in Arthropod-Symbiotic Spiroplasma.</title>
        <authorList>
            <person name="Lo W.S."/>
            <person name="Gasparich G.E."/>
            <person name="Kuo C.H."/>
        </authorList>
    </citation>
    <scope>NUCLEOTIDE SEQUENCE [LARGE SCALE GENOMIC DNA]</scope>
    <source>
        <strain evidence="2">TDA-040725-5</strain>
    </source>
</reference>
<dbReference type="EMBL" id="CP011856">
    <property type="protein sequence ID" value="AKM53667.1"/>
    <property type="molecule type" value="Genomic_DNA"/>
</dbReference>
<dbReference type="STRING" id="315358.SERIO_v1c00650"/>
<proteinExistence type="predicted"/>
<dbReference type="RefSeq" id="WP_047790953.1">
    <property type="nucleotide sequence ID" value="NZ_CP011856.1"/>
</dbReference>
<sequence>MALNRKKDIYKGISIVEGDIVVFWHKNKGLTPIRHPFIVIEVNQKGFKALQITSVKYDEHDNLKLSYYQEQLVRNDNFVQVDERNGFKYHSLVICDTY</sequence>